<feature type="chain" id="PRO_5045485683" evidence="1">
    <location>
        <begin position="20"/>
        <end position="136"/>
    </location>
</feature>
<feature type="signal peptide" evidence="1">
    <location>
        <begin position="1"/>
        <end position="19"/>
    </location>
</feature>
<gene>
    <name evidence="3" type="ORF">O4H32_08820</name>
</gene>
<evidence type="ECO:0000313" key="4">
    <source>
        <dbReference type="Proteomes" id="UP001068379"/>
    </source>
</evidence>
<organism evidence="3 4">
    <name type="scientific">Castellaniella denitrificans</name>
    <dbReference type="NCBI Taxonomy" id="56119"/>
    <lineage>
        <taxon>Bacteria</taxon>
        <taxon>Pseudomonadati</taxon>
        <taxon>Pseudomonadota</taxon>
        <taxon>Betaproteobacteria</taxon>
        <taxon>Burkholderiales</taxon>
        <taxon>Alcaligenaceae</taxon>
        <taxon>Castellaniella</taxon>
    </lineage>
</organism>
<feature type="domain" description="Cupin type-2" evidence="2">
    <location>
        <begin position="52"/>
        <end position="122"/>
    </location>
</feature>
<dbReference type="RefSeq" id="WP_269358338.1">
    <property type="nucleotide sequence ID" value="NZ_JAPWHE010000005.1"/>
</dbReference>
<name>A0ABT4M406_9BURK</name>
<comment type="caution">
    <text evidence="3">The sequence shown here is derived from an EMBL/GenBank/DDBJ whole genome shotgun (WGS) entry which is preliminary data.</text>
</comment>
<dbReference type="CDD" id="cd02234">
    <property type="entry name" value="cupin_BLR7677-like"/>
    <property type="match status" value="1"/>
</dbReference>
<dbReference type="Pfam" id="PF07883">
    <property type="entry name" value="Cupin_2"/>
    <property type="match status" value="1"/>
</dbReference>
<dbReference type="InterPro" id="IPR014710">
    <property type="entry name" value="RmlC-like_jellyroll"/>
</dbReference>
<dbReference type="Gene3D" id="2.60.120.10">
    <property type="entry name" value="Jelly Rolls"/>
    <property type="match status" value="1"/>
</dbReference>
<dbReference type="PANTHER" id="PTHR38599:SF1">
    <property type="entry name" value="CUPIN DOMAIN PROTEIN (AFU_ORTHOLOGUE AFUA_3G13620)"/>
    <property type="match status" value="1"/>
</dbReference>
<dbReference type="EMBL" id="JAPWHE010000005">
    <property type="protein sequence ID" value="MCZ4330051.1"/>
    <property type="molecule type" value="Genomic_DNA"/>
</dbReference>
<keyword evidence="4" id="KW-1185">Reference proteome</keyword>
<protein>
    <submittedName>
        <fullName evidence="3">Cupin domain-containing protein</fullName>
    </submittedName>
</protein>
<evidence type="ECO:0000259" key="2">
    <source>
        <dbReference type="Pfam" id="PF07883"/>
    </source>
</evidence>
<evidence type="ECO:0000256" key="1">
    <source>
        <dbReference type="SAM" id="SignalP"/>
    </source>
</evidence>
<sequence>MPHPKIFAALLCLACGASAAEPPPAPPPGPIVTQVMKQDLPDMPGKEALMLLVEYPPGGVDPVHRHDAHGLIYVLEGEIVMGVRGGAETVLRPGQAFHEGPDDIHTVGRNASATRPARFLAVLIKNRNTPPILPAR</sequence>
<dbReference type="PANTHER" id="PTHR38599">
    <property type="entry name" value="CUPIN DOMAIN PROTEIN (AFU_ORTHOLOGUE AFUA_3G13620)"/>
    <property type="match status" value="1"/>
</dbReference>
<proteinExistence type="predicted"/>
<dbReference type="InterPro" id="IPR013096">
    <property type="entry name" value="Cupin_2"/>
</dbReference>
<evidence type="ECO:0000313" key="3">
    <source>
        <dbReference type="EMBL" id="MCZ4330051.1"/>
    </source>
</evidence>
<keyword evidence="1" id="KW-0732">Signal</keyword>
<dbReference type="SUPFAM" id="SSF51182">
    <property type="entry name" value="RmlC-like cupins"/>
    <property type="match status" value="1"/>
</dbReference>
<dbReference type="Proteomes" id="UP001068379">
    <property type="component" value="Unassembled WGS sequence"/>
</dbReference>
<reference evidence="3" key="1">
    <citation type="submission" date="2022-12" db="EMBL/GenBank/DDBJ databases">
        <title>Bacterial isolates from different developmental stages of Nematostella vectensis.</title>
        <authorList>
            <person name="Fraune S."/>
        </authorList>
    </citation>
    <scope>NUCLEOTIDE SEQUENCE</scope>
    <source>
        <strain evidence="3">G21619-S1</strain>
    </source>
</reference>
<accession>A0ABT4M406</accession>
<dbReference type="InterPro" id="IPR011051">
    <property type="entry name" value="RmlC_Cupin_sf"/>
</dbReference>